<dbReference type="Proteomes" id="UP000762676">
    <property type="component" value="Unassembled WGS sequence"/>
</dbReference>
<evidence type="ECO:0000313" key="3">
    <source>
        <dbReference type="Proteomes" id="UP000762676"/>
    </source>
</evidence>
<accession>A0AAV4HWS6</accession>
<comment type="caution">
    <text evidence="2">The sequence shown here is derived from an EMBL/GenBank/DDBJ whole genome shotgun (WGS) entry which is preliminary data.</text>
</comment>
<sequence>MWLHVCFGVSSAAQAATRSSCLQGVDHHVTSALMAQTVWPWTQECLEAGPVSEKFEVTSVNVVEESELLELSIQFVSNRRFPVDHGDIRLRNCVLLAVTKWLHTARDVLPKRSRSSHGGLVQQDKHGDATASTSPTAIGGVTDTATDEDVDEDLGSGATNKSQHMSGGSNSKNVVDDKRRLSPKETYICLQIGAGVRTVQEDMKMLESDCFLVLDMTELAENSEDMPRARNGHGNSCRRLQRADDILLMSFAVLLLLARTVWFMAEGICG</sequence>
<name>A0AAV4HWS6_9GAST</name>
<dbReference type="EMBL" id="BMAT01002205">
    <property type="protein sequence ID" value="GFS01657.1"/>
    <property type="molecule type" value="Genomic_DNA"/>
</dbReference>
<evidence type="ECO:0000313" key="2">
    <source>
        <dbReference type="EMBL" id="GFS01657.1"/>
    </source>
</evidence>
<gene>
    <name evidence="2" type="ORF">ElyMa_001103600</name>
</gene>
<dbReference type="AlphaFoldDB" id="A0AAV4HWS6"/>
<feature type="region of interest" description="Disordered" evidence="1">
    <location>
        <begin position="112"/>
        <end position="176"/>
    </location>
</feature>
<proteinExistence type="predicted"/>
<evidence type="ECO:0000256" key="1">
    <source>
        <dbReference type="SAM" id="MobiDB-lite"/>
    </source>
</evidence>
<keyword evidence="3" id="KW-1185">Reference proteome</keyword>
<feature type="compositionally biased region" description="Polar residues" evidence="1">
    <location>
        <begin position="157"/>
        <end position="173"/>
    </location>
</feature>
<organism evidence="2 3">
    <name type="scientific">Elysia marginata</name>
    <dbReference type="NCBI Taxonomy" id="1093978"/>
    <lineage>
        <taxon>Eukaryota</taxon>
        <taxon>Metazoa</taxon>
        <taxon>Spiralia</taxon>
        <taxon>Lophotrochozoa</taxon>
        <taxon>Mollusca</taxon>
        <taxon>Gastropoda</taxon>
        <taxon>Heterobranchia</taxon>
        <taxon>Euthyneura</taxon>
        <taxon>Panpulmonata</taxon>
        <taxon>Sacoglossa</taxon>
        <taxon>Placobranchoidea</taxon>
        <taxon>Plakobranchidae</taxon>
        <taxon>Elysia</taxon>
    </lineage>
</organism>
<protein>
    <submittedName>
        <fullName evidence="2">Uncharacterized protein</fullName>
    </submittedName>
</protein>
<feature type="compositionally biased region" description="Acidic residues" evidence="1">
    <location>
        <begin position="145"/>
        <end position="154"/>
    </location>
</feature>
<reference evidence="2 3" key="1">
    <citation type="journal article" date="2021" name="Elife">
        <title>Chloroplast acquisition without the gene transfer in kleptoplastic sea slugs, Plakobranchus ocellatus.</title>
        <authorList>
            <person name="Maeda T."/>
            <person name="Takahashi S."/>
            <person name="Yoshida T."/>
            <person name="Shimamura S."/>
            <person name="Takaki Y."/>
            <person name="Nagai Y."/>
            <person name="Toyoda A."/>
            <person name="Suzuki Y."/>
            <person name="Arimoto A."/>
            <person name="Ishii H."/>
            <person name="Satoh N."/>
            <person name="Nishiyama T."/>
            <person name="Hasebe M."/>
            <person name="Maruyama T."/>
            <person name="Minagawa J."/>
            <person name="Obokata J."/>
            <person name="Shigenobu S."/>
        </authorList>
    </citation>
    <scope>NUCLEOTIDE SEQUENCE [LARGE SCALE GENOMIC DNA]</scope>
</reference>